<sequence>MDWNTEDFLRSPSGPLEISIGRLSPVQHEANDFQQEQFAQLLQQFDFSQVNEASGSGLSIVERDYEEAGPPSLDNDAQRGRQRTRMSKRESSLPPEDAPESLFQYLQLNAQVYDQEEPYAPHHMQPVLTADVIPSSECEEPTPAMRTMPGGWGTDAA</sequence>
<dbReference type="Proteomes" id="UP000076871">
    <property type="component" value="Unassembled WGS sequence"/>
</dbReference>
<dbReference type="InParanoid" id="A0A165DE33"/>
<dbReference type="EMBL" id="KV427635">
    <property type="protein sequence ID" value="KZT04679.1"/>
    <property type="molecule type" value="Genomic_DNA"/>
</dbReference>
<dbReference type="GeneID" id="63826338"/>
<reference evidence="2 3" key="1">
    <citation type="journal article" date="2016" name="Mol. Biol. Evol.">
        <title>Comparative Genomics of Early-Diverging Mushroom-Forming Fungi Provides Insights into the Origins of Lignocellulose Decay Capabilities.</title>
        <authorList>
            <person name="Nagy L.G."/>
            <person name="Riley R."/>
            <person name="Tritt A."/>
            <person name="Adam C."/>
            <person name="Daum C."/>
            <person name="Floudas D."/>
            <person name="Sun H."/>
            <person name="Yadav J.S."/>
            <person name="Pangilinan J."/>
            <person name="Larsson K.H."/>
            <person name="Matsuura K."/>
            <person name="Barry K."/>
            <person name="Labutti K."/>
            <person name="Kuo R."/>
            <person name="Ohm R.A."/>
            <person name="Bhattacharya S.S."/>
            <person name="Shirouzu T."/>
            <person name="Yoshinaga Y."/>
            <person name="Martin F.M."/>
            <person name="Grigoriev I.V."/>
            <person name="Hibbett D.S."/>
        </authorList>
    </citation>
    <scope>NUCLEOTIDE SEQUENCE [LARGE SCALE GENOMIC DNA]</scope>
    <source>
        <strain evidence="2 3">93-53</strain>
    </source>
</reference>
<organism evidence="2 3">
    <name type="scientific">Laetiporus sulphureus 93-53</name>
    <dbReference type="NCBI Taxonomy" id="1314785"/>
    <lineage>
        <taxon>Eukaryota</taxon>
        <taxon>Fungi</taxon>
        <taxon>Dikarya</taxon>
        <taxon>Basidiomycota</taxon>
        <taxon>Agaricomycotina</taxon>
        <taxon>Agaricomycetes</taxon>
        <taxon>Polyporales</taxon>
        <taxon>Laetiporus</taxon>
    </lineage>
</organism>
<gene>
    <name evidence="2" type="ORF">LAESUDRAFT_727857</name>
</gene>
<name>A0A165DE33_9APHY</name>
<protein>
    <submittedName>
        <fullName evidence="2">Uncharacterized protein</fullName>
    </submittedName>
</protein>
<feature type="region of interest" description="Disordered" evidence="1">
    <location>
        <begin position="137"/>
        <end position="157"/>
    </location>
</feature>
<dbReference type="RefSeq" id="XP_040762419.1">
    <property type="nucleotide sequence ID" value="XM_040909309.1"/>
</dbReference>
<evidence type="ECO:0000256" key="1">
    <source>
        <dbReference type="SAM" id="MobiDB-lite"/>
    </source>
</evidence>
<keyword evidence="3" id="KW-1185">Reference proteome</keyword>
<proteinExistence type="predicted"/>
<accession>A0A165DE33</accession>
<evidence type="ECO:0000313" key="2">
    <source>
        <dbReference type="EMBL" id="KZT04679.1"/>
    </source>
</evidence>
<dbReference type="AlphaFoldDB" id="A0A165DE33"/>
<feature type="region of interest" description="Disordered" evidence="1">
    <location>
        <begin position="61"/>
        <end position="99"/>
    </location>
</feature>
<evidence type="ECO:0000313" key="3">
    <source>
        <dbReference type="Proteomes" id="UP000076871"/>
    </source>
</evidence>